<name>A0A975GSH9_9BACT</name>
<dbReference type="RefSeq" id="WP_207679509.1">
    <property type="nucleotide sequence ID" value="NZ_CP061800.1"/>
</dbReference>
<dbReference type="InterPro" id="IPR012022">
    <property type="entry name" value="UCP005295"/>
</dbReference>
<dbReference type="KEGG" id="dmm:dnm_080050"/>
<dbReference type="Pfam" id="PF01026">
    <property type="entry name" value="TatD_DNase"/>
    <property type="match status" value="1"/>
</dbReference>
<dbReference type="GO" id="GO:0016788">
    <property type="term" value="F:hydrolase activity, acting on ester bonds"/>
    <property type="evidence" value="ECO:0007669"/>
    <property type="project" value="InterPro"/>
</dbReference>
<protein>
    <submittedName>
        <fullName evidence="2">TatD related DNase</fullName>
    </submittedName>
</protein>
<sequence>MNNAHQKIIDSHVHLDHIHKRTPQRIRWMQELGIIPISWAFAMHIETRSDLKKYLRTQADTIQELSRNGFKCFFLSGIHPRNIPSDLKAEDVKTLLAPFLDDPLCLGIGEIGLETGTQREQEILAAQLDMEKTLRHMGKKFGIHTPRNNKPEITKKLLSALSLYPGIETFTVIDHCTPETIDSVLKKGYWAGVTLSPVKASLKDLEKIVSHHPEDLQRILCNTDSGTVFYEDIYMLYRSDAFLPDMRNKLTFENAFYFFTPESSEIL</sequence>
<gene>
    <name evidence="2" type="ORF">dnm_080050</name>
</gene>
<dbReference type="AlphaFoldDB" id="A0A975GSH9"/>
<proteinExistence type="predicted"/>
<dbReference type="EMBL" id="CP061800">
    <property type="protein sequence ID" value="QTA91932.1"/>
    <property type="molecule type" value="Genomic_DNA"/>
</dbReference>
<dbReference type="Proteomes" id="UP000663722">
    <property type="component" value="Chromosome"/>
</dbReference>
<dbReference type="InterPro" id="IPR018228">
    <property type="entry name" value="DNase_TatD-rel_CS"/>
</dbReference>
<dbReference type="InterPro" id="IPR032466">
    <property type="entry name" value="Metal_Hydrolase"/>
</dbReference>
<dbReference type="PANTHER" id="PTHR42658:SF1">
    <property type="entry name" value="HYDROLASE TATD"/>
    <property type="match status" value="1"/>
</dbReference>
<dbReference type="PANTHER" id="PTHR42658">
    <property type="entry name" value="HYDROLASE TATD"/>
    <property type="match status" value="1"/>
</dbReference>
<dbReference type="SUPFAM" id="SSF51556">
    <property type="entry name" value="Metallo-dependent hydrolases"/>
    <property type="match status" value="1"/>
</dbReference>
<dbReference type="InterPro" id="IPR001130">
    <property type="entry name" value="TatD-like"/>
</dbReference>
<evidence type="ECO:0000313" key="2">
    <source>
        <dbReference type="EMBL" id="QTA91932.1"/>
    </source>
</evidence>
<evidence type="ECO:0000313" key="3">
    <source>
        <dbReference type="Proteomes" id="UP000663722"/>
    </source>
</evidence>
<keyword evidence="3" id="KW-1185">Reference proteome</keyword>
<reference evidence="2" key="1">
    <citation type="journal article" date="2021" name="Microb. Physiol.">
        <title>Proteogenomic Insights into the Physiology of Marine, Sulfate-Reducing, Filamentous Desulfonema limicola and Desulfonema magnum.</title>
        <authorList>
            <person name="Schnaars V."/>
            <person name="Wohlbrand L."/>
            <person name="Scheve S."/>
            <person name="Hinrichs C."/>
            <person name="Reinhardt R."/>
            <person name="Rabus R."/>
        </authorList>
    </citation>
    <scope>NUCLEOTIDE SEQUENCE</scope>
    <source>
        <strain evidence="2">4be13</strain>
    </source>
</reference>
<evidence type="ECO:0000256" key="1">
    <source>
        <dbReference type="ARBA" id="ARBA00022801"/>
    </source>
</evidence>
<dbReference type="PROSITE" id="PS01137">
    <property type="entry name" value="TATD_1"/>
    <property type="match status" value="1"/>
</dbReference>
<dbReference type="Gene3D" id="3.20.20.140">
    <property type="entry name" value="Metal-dependent hydrolases"/>
    <property type="match status" value="1"/>
</dbReference>
<accession>A0A975GSH9</accession>
<organism evidence="2 3">
    <name type="scientific">Desulfonema magnum</name>
    <dbReference type="NCBI Taxonomy" id="45655"/>
    <lineage>
        <taxon>Bacteria</taxon>
        <taxon>Pseudomonadati</taxon>
        <taxon>Thermodesulfobacteriota</taxon>
        <taxon>Desulfobacteria</taxon>
        <taxon>Desulfobacterales</taxon>
        <taxon>Desulfococcaceae</taxon>
        <taxon>Desulfonema</taxon>
    </lineage>
</organism>
<keyword evidence="1" id="KW-0378">Hydrolase</keyword>